<sequence length="125" mass="13804">TGTFDLDDDFAGELTNDGGAPSAANVTVHRPLFVGQGYIHEYYQDLGLLLTEAGVTGRVGEPSITNNGIEVMTERIQMIIRSPLNRLQDLVSTSWKFIGDWPVRTDVTTGDARRFKRVVVIEHGE</sequence>
<evidence type="ECO:0000313" key="1">
    <source>
        <dbReference type="EMBL" id="KKK54509.1"/>
    </source>
</evidence>
<gene>
    <name evidence="1" type="ORF">LCGC14_3084010</name>
</gene>
<dbReference type="EMBL" id="LAZR01065958">
    <property type="protein sequence ID" value="KKK54509.1"/>
    <property type="molecule type" value="Genomic_DNA"/>
</dbReference>
<name>A0A0F8YK26_9ZZZZ</name>
<organism evidence="1">
    <name type="scientific">marine sediment metagenome</name>
    <dbReference type="NCBI Taxonomy" id="412755"/>
    <lineage>
        <taxon>unclassified sequences</taxon>
        <taxon>metagenomes</taxon>
        <taxon>ecological metagenomes</taxon>
    </lineage>
</organism>
<proteinExistence type="predicted"/>
<reference evidence="1" key="1">
    <citation type="journal article" date="2015" name="Nature">
        <title>Complex archaea that bridge the gap between prokaryotes and eukaryotes.</title>
        <authorList>
            <person name="Spang A."/>
            <person name="Saw J.H."/>
            <person name="Jorgensen S.L."/>
            <person name="Zaremba-Niedzwiedzka K."/>
            <person name="Martijn J."/>
            <person name="Lind A.E."/>
            <person name="van Eijk R."/>
            <person name="Schleper C."/>
            <person name="Guy L."/>
            <person name="Ettema T.J."/>
        </authorList>
    </citation>
    <scope>NUCLEOTIDE SEQUENCE</scope>
</reference>
<comment type="caution">
    <text evidence="1">The sequence shown here is derived from an EMBL/GenBank/DDBJ whole genome shotgun (WGS) entry which is preliminary data.</text>
</comment>
<feature type="non-terminal residue" evidence="1">
    <location>
        <position position="1"/>
    </location>
</feature>
<accession>A0A0F8YK26</accession>
<dbReference type="AlphaFoldDB" id="A0A0F8YK26"/>
<protein>
    <submittedName>
        <fullName evidence="1">Uncharacterized protein</fullName>
    </submittedName>
</protein>